<evidence type="ECO:0000256" key="3">
    <source>
        <dbReference type="SAM" id="Coils"/>
    </source>
</evidence>
<keyword evidence="4" id="KW-0812">Transmembrane</keyword>
<dbReference type="GO" id="GO:0098003">
    <property type="term" value="P:viral tail assembly"/>
    <property type="evidence" value="ECO:0007669"/>
    <property type="project" value="UniProtKB-KW"/>
</dbReference>
<evidence type="ECO:0000259" key="5">
    <source>
        <dbReference type="Pfam" id="PF10145"/>
    </source>
</evidence>
<evidence type="ECO:0000313" key="6">
    <source>
        <dbReference type="EMBL" id="AAN12342.1"/>
    </source>
</evidence>
<dbReference type="PANTHER" id="PTHR37813">
    <property type="entry name" value="FELS-2 PROPHAGE PROTEIN"/>
    <property type="match status" value="1"/>
</dbReference>
<dbReference type="NCBIfam" id="TIGR01760">
    <property type="entry name" value="tape_meas_TP901"/>
    <property type="match status" value="1"/>
</dbReference>
<keyword evidence="7" id="KW-1185">Reference proteome</keyword>
<dbReference type="EMBL" id="AY133112">
    <property type="protein sequence ID" value="AAN12342.1"/>
    <property type="molecule type" value="Genomic_DNA"/>
</dbReference>
<dbReference type="RefSeq" id="NP_758934.1">
    <property type="nucleotide sequence ID" value="NC_004456.1"/>
</dbReference>
<organism evidence="6 7">
    <name type="scientific">Vibrio phage VHML</name>
    <dbReference type="NCBI Taxonomy" id="207597"/>
    <lineage>
        <taxon>Viruses</taxon>
        <taxon>Duplodnaviria</taxon>
        <taxon>Heunggongvirae</taxon>
        <taxon>Uroviricota</taxon>
        <taxon>Caudoviricetes</taxon>
        <taxon>Vhmlvirus</taxon>
        <taxon>Vhmlvirus VHML</taxon>
    </lineage>
</organism>
<feature type="transmembrane region" description="Helical" evidence="4">
    <location>
        <begin position="663"/>
        <end position="683"/>
    </location>
</feature>
<feature type="coiled-coil region" evidence="3">
    <location>
        <begin position="91"/>
        <end position="240"/>
    </location>
</feature>
<dbReference type="InterPro" id="IPR010090">
    <property type="entry name" value="Phage_tape_meas"/>
</dbReference>
<reference evidence="6 7" key="1">
    <citation type="journal article" date="2002" name="J. Appl. Microbiol.">
        <title>The complete nucleotide sequence of the Vibrio harveyi bacteriophage VHML.</title>
        <authorList>
            <person name="Oakey H.J."/>
            <person name="Cullen B.R."/>
            <person name="Owens L."/>
        </authorList>
    </citation>
    <scope>NUCLEOTIDE SEQUENCE</scope>
</reference>
<evidence type="ECO:0000256" key="1">
    <source>
        <dbReference type="ARBA" id="ARBA00022465"/>
    </source>
</evidence>
<protein>
    <submittedName>
        <fullName evidence="6">ORF43</fullName>
    </submittedName>
</protein>
<dbReference type="OrthoDB" id="428at10239"/>
<accession>Q8H9M4</accession>
<keyword evidence="3" id="KW-0175">Coiled coil</keyword>
<name>Q8H9M4_9CAUD</name>
<gene>
    <name evidence="6" type="primary">orf43</name>
</gene>
<feature type="transmembrane region" description="Helical" evidence="4">
    <location>
        <begin position="777"/>
        <end position="800"/>
    </location>
</feature>
<keyword evidence="1" id="KW-1245">Viral tail assembly</keyword>
<feature type="domain" description="Phage tail tape measure protein" evidence="5">
    <location>
        <begin position="295"/>
        <end position="495"/>
    </location>
</feature>
<evidence type="ECO:0000256" key="2">
    <source>
        <dbReference type="ARBA" id="ARBA00022612"/>
    </source>
</evidence>
<dbReference type="Proteomes" id="UP000001159">
    <property type="component" value="Segment"/>
</dbReference>
<sequence length="1023" mass="108369">MASKNMNLAVKLQAIDKMSAPLKNVAGASGQVIESLKKTQERLKAIDSQTDQFNAFRELLKQSRDTAAGVSQAKGEVQRLAIQIKDSEGPTKRLKVELAAAERQVAELAQEMKAAEQPNDLLTYRFKQAQKEANKLGQEFRKVERDNKSLNKEFERAKSQVNQLEQAHLQETQKLQEMRQALNRAGVSTKDLAGAQSKAKQEASQLNQEFDRQAKKLERIAEIEARVAKSKERLQKSMQVSANMTVAAFGVQQTGQVITNTLMGPVNVAADFEEKMSGVGAVANATDQQLAQLTATARKLGAETSFSASQSADGMKYLAMAGFKTNQIIASMPGLLDLAKATGMDEDLAGASDIASDILSSFEMLPEQMGQLSDVLAKTTTTANTDLRQLGETMKYVGPVARKAGMDLQEASAMAGLLSNVGIKGSQAGTTLRSMVLNLAAPTGAAAKTLERLGVSTRDASGNVRNMVEILGDVAKATENMGSAEQLEALVDIMGKEPAAGFQELIGQEGAGGVTKYLQVLRTADGAAAQIAAKMGDNARGKLKELSSAAESLQISLGNILLPVVKDFAVWATNVTRRIEAWANAHPGLTKGLIFVAAAVGALALAGAPLLLAMASINSMMAMTRYGMTAFGAISQLTAVRMGLVTAAQWALNTAILANPITWIIAAVVALIAVLGVLVYKYFEPLKAFLSGFWDGFIQGFAPVIQSCSGLFAALSPIGDALGWVWNGVKAVFDWFGRLFQPVNASAESLQAATSAGTSFGQFVGAALNILLFPVKLVIAGITNLVNLISWAVGVAGAAWEGIKSGAFSLWDALKTVFEWSPIGLMMKGWGVAFNWIKGKLDWLGSAVSKVKSFFGFGGGDEQAKESGPNLEQLAEAEKTRQQAEAVARLEVVKPSVPEPQVEAAKRVSAPKAAAAAGVIAASAAAMPAAAEPVQLSPVYQETVATYQAPAVSVPQPASIPALAASQPVMAGGGTTISIGQLDIHVQGNQGMNTQELAIEVRKQFMQLMHEQQAKHRGDLYDS</sequence>
<feature type="transmembrane region" description="Helical" evidence="4">
    <location>
        <begin position="626"/>
        <end position="651"/>
    </location>
</feature>
<keyword evidence="4" id="KW-0472">Membrane</keyword>
<dbReference type="PANTHER" id="PTHR37813:SF1">
    <property type="entry name" value="FELS-2 PROPHAGE PROTEIN"/>
    <property type="match status" value="1"/>
</dbReference>
<evidence type="ECO:0000313" key="7">
    <source>
        <dbReference type="Proteomes" id="UP000001159"/>
    </source>
</evidence>
<evidence type="ECO:0000256" key="4">
    <source>
        <dbReference type="SAM" id="Phobius"/>
    </source>
</evidence>
<keyword evidence="4" id="KW-1133">Transmembrane helix</keyword>
<feature type="transmembrane region" description="Helical" evidence="4">
    <location>
        <begin position="593"/>
        <end position="614"/>
    </location>
</feature>
<dbReference type="Pfam" id="PF10145">
    <property type="entry name" value="PhageMin_Tail"/>
    <property type="match status" value="1"/>
</dbReference>
<proteinExistence type="predicted"/>
<keyword evidence="2" id="KW-1188">Viral release from host cell</keyword>
<dbReference type="KEGG" id="vg:956145"/>